<dbReference type="GO" id="GO:0005634">
    <property type="term" value="C:nucleus"/>
    <property type="evidence" value="ECO:0007669"/>
    <property type="project" value="UniProtKB-SubCell"/>
</dbReference>
<dbReference type="SUPFAM" id="SSF46689">
    <property type="entry name" value="Homeodomain-like"/>
    <property type="match status" value="1"/>
</dbReference>
<organism evidence="3 4">
    <name type="scientific">Caenorhabditis japonica</name>
    <dbReference type="NCBI Taxonomy" id="281687"/>
    <lineage>
        <taxon>Eukaryota</taxon>
        <taxon>Metazoa</taxon>
        <taxon>Ecdysozoa</taxon>
        <taxon>Nematoda</taxon>
        <taxon>Chromadorea</taxon>
        <taxon>Rhabditida</taxon>
        <taxon>Rhabditina</taxon>
        <taxon>Rhabditomorpha</taxon>
        <taxon>Rhabditoidea</taxon>
        <taxon>Rhabditidae</taxon>
        <taxon>Peloderinae</taxon>
        <taxon>Caenorhabditis</taxon>
    </lineage>
</organism>
<dbReference type="Gene3D" id="1.10.10.60">
    <property type="entry name" value="Homeodomain-like"/>
    <property type="match status" value="1"/>
</dbReference>
<feature type="domain" description="Tc3 transposase DNA binding" evidence="2">
    <location>
        <begin position="32"/>
        <end position="63"/>
    </location>
</feature>
<keyword evidence="4" id="KW-1185">Reference proteome</keyword>
<dbReference type="Proteomes" id="UP000005237">
    <property type="component" value="Unassembled WGS sequence"/>
</dbReference>
<dbReference type="InterPro" id="IPR025898">
    <property type="entry name" value="Tc3_transposase_DNA-bd_dom"/>
</dbReference>
<reference evidence="3" key="2">
    <citation type="submission" date="2022-06" db="UniProtKB">
        <authorList>
            <consortium name="EnsemblMetazoa"/>
        </authorList>
    </citation>
    <scope>IDENTIFICATION</scope>
    <source>
        <strain evidence="3">DF5081</strain>
    </source>
</reference>
<evidence type="ECO:0000259" key="2">
    <source>
        <dbReference type="Pfam" id="PF11427"/>
    </source>
</evidence>
<dbReference type="AlphaFoldDB" id="A0A8R1EMI5"/>
<dbReference type="EnsemblMetazoa" id="CJA37128b.1">
    <property type="protein sequence ID" value="CJA37128b.1"/>
    <property type="gene ID" value="WBGene00212975"/>
</dbReference>
<proteinExistence type="predicted"/>
<comment type="subcellular location">
    <subcellularLocation>
        <location evidence="1">Nucleus</location>
    </subcellularLocation>
</comment>
<sequence>MDEWMDGCSSVELFLPGETGVARDAGTQTCGSQIDVMTKLGLSLHKMESRVERSRNAIQHYLNGYRQYWRDL</sequence>
<dbReference type="GO" id="GO:0003677">
    <property type="term" value="F:DNA binding"/>
    <property type="evidence" value="ECO:0007669"/>
    <property type="project" value="InterPro"/>
</dbReference>
<name>A0A8R1EMI5_CAEJA</name>
<evidence type="ECO:0000313" key="3">
    <source>
        <dbReference type="EnsemblMetazoa" id="CJA37128b.1"/>
    </source>
</evidence>
<evidence type="ECO:0000256" key="1">
    <source>
        <dbReference type="ARBA" id="ARBA00004123"/>
    </source>
</evidence>
<protein>
    <submittedName>
        <fullName evidence="3">HTH_Tnp_Tc3_1 domain-containing protein</fullName>
    </submittedName>
</protein>
<reference evidence="4" key="1">
    <citation type="submission" date="2010-08" db="EMBL/GenBank/DDBJ databases">
        <authorList>
            <consortium name="Caenorhabditis japonica Sequencing Consortium"/>
            <person name="Wilson R.K."/>
        </authorList>
    </citation>
    <scope>NUCLEOTIDE SEQUENCE [LARGE SCALE GENOMIC DNA]</scope>
    <source>
        <strain evidence="4">DF5081</strain>
    </source>
</reference>
<dbReference type="Pfam" id="PF11427">
    <property type="entry name" value="HTH_Tnp_Tc3_1"/>
    <property type="match status" value="1"/>
</dbReference>
<dbReference type="InterPro" id="IPR009057">
    <property type="entry name" value="Homeodomain-like_sf"/>
</dbReference>
<accession>A0A8R1EMI5</accession>
<evidence type="ECO:0000313" key="4">
    <source>
        <dbReference type="Proteomes" id="UP000005237"/>
    </source>
</evidence>